<dbReference type="Gene3D" id="3.40.50.300">
    <property type="entry name" value="P-loop containing nucleotide triphosphate hydrolases"/>
    <property type="match status" value="1"/>
</dbReference>
<dbReference type="PROSITE" id="PS51219">
    <property type="entry name" value="DPCK"/>
    <property type="match status" value="1"/>
</dbReference>
<dbReference type="EMBL" id="QGTD01000008">
    <property type="protein sequence ID" value="PWU68185.1"/>
    <property type="molecule type" value="Genomic_DNA"/>
</dbReference>
<gene>
    <name evidence="5" type="primary">coaE</name>
    <name evidence="7" type="ORF">DLJ74_06925</name>
</gene>
<evidence type="ECO:0000256" key="6">
    <source>
        <dbReference type="NCBIfam" id="TIGR00152"/>
    </source>
</evidence>
<dbReference type="InterPro" id="IPR027417">
    <property type="entry name" value="P-loop_NTPase"/>
</dbReference>
<accession>A0A317KXQ1</accession>
<dbReference type="EC" id="2.7.1.24" evidence="5 6"/>
<dbReference type="HAMAP" id="MF_00376">
    <property type="entry name" value="Dephospho_CoA_kinase"/>
    <property type="match status" value="1"/>
</dbReference>
<dbReference type="NCBIfam" id="TIGR00152">
    <property type="entry name" value="dephospho-CoA kinase"/>
    <property type="match status" value="1"/>
</dbReference>
<proteinExistence type="inferred from homology"/>
<comment type="pathway">
    <text evidence="5">Cofactor biosynthesis; coenzyme A biosynthesis; CoA from (R)-pantothenate: step 5/5.</text>
</comment>
<dbReference type="GO" id="GO:0005737">
    <property type="term" value="C:cytoplasm"/>
    <property type="evidence" value="ECO:0007669"/>
    <property type="project" value="UniProtKB-SubCell"/>
</dbReference>
<evidence type="ECO:0000313" key="8">
    <source>
        <dbReference type="Proteomes" id="UP000245624"/>
    </source>
</evidence>
<sequence length="199" mass="22956">MIIGLTGNIASGKSTVSNMLKESYQIPIIDADIIARQVVEPGETSYDQIVETFGRDILLDDQTINRKKLGQLIFHDSSLREKLNNIVHPAVRRRMEEEKQAHLSRGEKVIVLDIPLLFENNLTHLVDRTIVVFTEEKQQLKRLMNRNHLTEAEAKERMNAQMDPVKKKRLADAVIDNSGSLEQTEQQLEKLMQKWRIFN</sequence>
<evidence type="ECO:0000313" key="7">
    <source>
        <dbReference type="EMBL" id="PWU68185.1"/>
    </source>
</evidence>
<dbReference type="FunFam" id="3.40.50.300:FF:000485">
    <property type="entry name" value="Dephospho-CoA kinase CAB5"/>
    <property type="match status" value="1"/>
</dbReference>
<evidence type="ECO:0000256" key="2">
    <source>
        <dbReference type="ARBA" id="ARBA00022741"/>
    </source>
</evidence>
<comment type="subcellular location">
    <subcellularLocation>
        <location evidence="5">Cytoplasm</location>
    </subcellularLocation>
</comment>
<comment type="caution">
    <text evidence="7">The sequence shown here is derived from an EMBL/GenBank/DDBJ whole genome shotgun (WGS) entry which is preliminary data.</text>
</comment>
<organism evidence="7 8">
    <name type="scientific">Gracilibacillus dipsosauri</name>
    <dbReference type="NCBI Taxonomy" id="178340"/>
    <lineage>
        <taxon>Bacteria</taxon>
        <taxon>Bacillati</taxon>
        <taxon>Bacillota</taxon>
        <taxon>Bacilli</taxon>
        <taxon>Bacillales</taxon>
        <taxon>Bacillaceae</taxon>
        <taxon>Gracilibacillus</taxon>
    </lineage>
</organism>
<comment type="function">
    <text evidence="5">Catalyzes the phosphorylation of the 3'-hydroxyl group of dephosphocoenzyme A to form coenzyme A.</text>
</comment>
<evidence type="ECO:0000256" key="1">
    <source>
        <dbReference type="ARBA" id="ARBA00009018"/>
    </source>
</evidence>
<dbReference type="RefSeq" id="WP_109983922.1">
    <property type="nucleotide sequence ID" value="NZ_JAJUIE010000029.1"/>
</dbReference>
<dbReference type="SUPFAM" id="SSF52540">
    <property type="entry name" value="P-loop containing nucleoside triphosphate hydrolases"/>
    <property type="match status" value="1"/>
</dbReference>
<dbReference type="Proteomes" id="UP000245624">
    <property type="component" value="Unassembled WGS sequence"/>
</dbReference>
<evidence type="ECO:0000256" key="5">
    <source>
        <dbReference type="HAMAP-Rule" id="MF_00376"/>
    </source>
</evidence>
<keyword evidence="8" id="KW-1185">Reference proteome</keyword>
<dbReference type="GO" id="GO:0015937">
    <property type="term" value="P:coenzyme A biosynthetic process"/>
    <property type="evidence" value="ECO:0007669"/>
    <property type="project" value="UniProtKB-UniRule"/>
</dbReference>
<feature type="binding site" evidence="5">
    <location>
        <begin position="10"/>
        <end position="15"/>
    </location>
    <ligand>
        <name>ATP</name>
        <dbReference type="ChEBI" id="CHEBI:30616"/>
    </ligand>
</feature>
<dbReference type="OrthoDB" id="9812943at2"/>
<protein>
    <recommendedName>
        <fullName evidence="5 6">Dephospho-CoA kinase</fullName>
        <ecNumber evidence="5 6">2.7.1.24</ecNumber>
    </recommendedName>
    <alternativeName>
        <fullName evidence="5">Dephosphocoenzyme A kinase</fullName>
    </alternativeName>
</protein>
<keyword evidence="5 7" id="KW-0418">Kinase</keyword>
<keyword evidence="5" id="KW-0808">Transferase</keyword>
<dbReference type="AlphaFoldDB" id="A0A317KXQ1"/>
<dbReference type="PANTHER" id="PTHR10695:SF46">
    <property type="entry name" value="BIFUNCTIONAL COENZYME A SYNTHASE-RELATED"/>
    <property type="match status" value="1"/>
</dbReference>
<keyword evidence="4 5" id="KW-0173">Coenzyme A biosynthesis</keyword>
<dbReference type="GO" id="GO:0004140">
    <property type="term" value="F:dephospho-CoA kinase activity"/>
    <property type="evidence" value="ECO:0007669"/>
    <property type="project" value="UniProtKB-UniRule"/>
</dbReference>
<dbReference type="GO" id="GO:0005524">
    <property type="term" value="F:ATP binding"/>
    <property type="evidence" value="ECO:0007669"/>
    <property type="project" value="UniProtKB-UniRule"/>
</dbReference>
<reference evidence="7 8" key="1">
    <citation type="submission" date="2018-05" db="EMBL/GenBank/DDBJ databases">
        <title>Genomic analysis of Gracilibacillus dipsosauri DD1 reveals novel features of a salt-tolerant amylase.</title>
        <authorList>
            <person name="Deutch C.E."/>
            <person name="Yang S."/>
        </authorList>
    </citation>
    <scope>NUCLEOTIDE SEQUENCE [LARGE SCALE GENOMIC DNA]</scope>
    <source>
        <strain evidence="7 8">DD1</strain>
    </source>
</reference>
<dbReference type="PANTHER" id="PTHR10695">
    <property type="entry name" value="DEPHOSPHO-COA KINASE-RELATED"/>
    <property type="match status" value="1"/>
</dbReference>
<keyword evidence="5" id="KW-0963">Cytoplasm</keyword>
<keyword evidence="2 5" id="KW-0547">Nucleotide-binding</keyword>
<dbReference type="Pfam" id="PF01121">
    <property type="entry name" value="CoaE"/>
    <property type="match status" value="1"/>
</dbReference>
<dbReference type="UniPathway" id="UPA00241">
    <property type="reaction ID" value="UER00356"/>
</dbReference>
<evidence type="ECO:0000256" key="3">
    <source>
        <dbReference type="ARBA" id="ARBA00022840"/>
    </source>
</evidence>
<dbReference type="InterPro" id="IPR001977">
    <property type="entry name" value="Depp_CoAkinase"/>
</dbReference>
<dbReference type="CDD" id="cd02022">
    <property type="entry name" value="DPCK"/>
    <property type="match status" value="1"/>
</dbReference>
<name>A0A317KXQ1_9BACI</name>
<comment type="catalytic activity">
    <reaction evidence="5">
        <text>3'-dephospho-CoA + ATP = ADP + CoA + H(+)</text>
        <dbReference type="Rhea" id="RHEA:18245"/>
        <dbReference type="ChEBI" id="CHEBI:15378"/>
        <dbReference type="ChEBI" id="CHEBI:30616"/>
        <dbReference type="ChEBI" id="CHEBI:57287"/>
        <dbReference type="ChEBI" id="CHEBI:57328"/>
        <dbReference type="ChEBI" id="CHEBI:456216"/>
        <dbReference type="EC" id="2.7.1.24"/>
    </reaction>
</comment>
<comment type="similarity">
    <text evidence="1 5">Belongs to the CoaE family.</text>
</comment>
<keyword evidence="3 5" id="KW-0067">ATP-binding</keyword>
<evidence type="ECO:0000256" key="4">
    <source>
        <dbReference type="ARBA" id="ARBA00022993"/>
    </source>
</evidence>